<dbReference type="PROSITE" id="PS51747">
    <property type="entry name" value="CYT_DCMP_DEAMINASES_2"/>
    <property type="match status" value="1"/>
</dbReference>
<dbReference type="AlphaFoldDB" id="A0A8B9F344"/>
<dbReference type="PANTHER" id="PTHR13857:SF26">
    <property type="entry name" value="C-U-EDITING ENZYME APOBEC-1"/>
    <property type="match status" value="1"/>
</dbReference>
<reference evidence="7" key="1">
    <citation type="submission" date="2025-08" db="UniProtKB">
        <authorList>
            <consortium name="Ensembl"/>
        </authorList>
    </citation>
    <scope>IDENTIFICATION</scope>
</reference>
<dbReference type="Proteomes" id="UP000694522">
    <property type="component" value="Unplaced"/>
</dbReference>
<dbReference type="Gene3D" id="3.40.140.10">
    <property type="entry name" value="Cytidine Deaminase, domain 2"/>
    <property type="match status" value="1"/>
</dbReference>
<proteinExistence type="inferred from homology"/>
<dbReference type="GO" id="GO:0005737">
    <property type="term" value="C:cytoplasm"/>
    <property type="evidence" value="ECO:0007669"/>
    <property type="project" value="TreeGrafter"/>
</dbReference>
<dbReference type="InterPro" id="IPR016193">
    <property type="entry name" value="Cytidine_deaminase-like"/>
</dbReference>
<dbReference type="PROSITE" id="PS00903">
    <property type="entry name" value="CYT_DCMP_DEAMINASES_1"/>
    <property type="match status" value="1"/>
</dbReference>
<dbReference type="InterPro" id="IPR016192">
    <property type="entry name" value="APOBEC/CMP_deaminase_Zn-bd"/>
</dbReference>
<evidence type="ECO:0000256" key="1">
    <source>
        <dbReference type="ARBA" id="ARBA00001947"/>
    </source>
</evidence>
<evidence type="ECO:0000256" key="3">
    <source>
        <dbReference type="ARBA" id="ARBA00022723"/>
    </source>
</evidence>
<dbReference type="InterPro" id="IPR002125">
    <property type="entry name" value="CMP_dCMP_dom"/>
</dbReference>
<dbReference type="GO" id="GO:0005634">
    <property type="term" value="C:nucleus"/>
    <property type="evidence" value="ECO:0007669"/>
    <property type="project" value="TreeGrafter"/>
</dbReference>
<keyword evidence="3" id="KW-0479">Metal-binding</keyword>
<dbReference type="Ensembl" id="ENSACOT00000001170.1">
    <property type="protein sequence ID" value="ENSACOP00000001126.1"/>
    <property type="gene ID" value="ENSACOG00000000826.1"/>
</dbReference>
<sequence length="241" mass="28516">MHKRELRGMYIPKEALKYHFDPCEVPRDTYLLCILRWGETGTPWSHWVKNYHYHAEVYFLEKIFQTRKSSKNINCSITWYLSWSPCAKCCRKILNFLKKHSYVSIKIHVARLFRIDDKETRQNLKNLVSLVGVTVSVMDIEDYTNCWKTFIRGHADGDSWIVDFQSEISKNHLKLQGIFKVCVLCGIKSFSVMLELVLPVFTVWLYYQKMDYCEGLRNQAKKEFSRPDTWLVSSSEGFITL</sequence>
<keyword evidence="5" id="KW-0862">Zinc</keyword>
<keyword evidence="4" id="KW-0378">Hydrolase</keyword>
<dbReference type="GO" id="GO:0004126">
    <property type="term" value="F:cytidine deaminase activity"/>
    <property type="evidence" value="ECO:0007669"/>
    <property type="project" value="TreeGrafter"/>
</dbReference>
<evidence type="ECO:0000313" key="8">
    <source>
        <dbReference type="Proteomes" id="UP000694522"/>
    </source>
</evidence>
<feature type="domain" description="CMP/dCMP-type deaminase" evidence="6">
    <location>
        <begin position="3"/>
        <end position="131"/>
    </location>
</feature>
<dbReference type="InterPro" id="IPR050610">
    <property type="entry name" value="APOBEC_Cyt_Deaminase"/>
</dbReference>
<dbReference type="PANTHER" id="PTHR13857">
    <property type="entry name" value="MRNA EDITING ENZYME"/>
    <property type="match status" value="1"/>
</dbReference>
<protein>
    <recommendedName>
        <fullName evidence="6">CMP/dCMP-type deaminase domain-containing protein</fullName>
    </recommendedName>
</protein>
<dbReference type="GO" id="GO:0016554">
    <property type="term" value="P:cytidine to uridine editing"/>
    <property type="evidence" value="ECO:0007669"/>
    <property type="project" value="TreeGrafter"/>
</dbReference>
<comment type="cofactor">
    <cofactor evidence="1">
        <name>Zn(2+)</name>
        <dbReference type="ChEBI" id="CHEBI:29105"/>
    </cofactor>
</comment>
<dbReference type="GO" id="GO:0003723">
    <property type="term" value="F:RNA binding"/>
    <property type="evidence" value="ECO:0007669"/>
    <property type="project" value="TreeGrafter"/>
</dbReference>
<dbReference type="SUPFAM" id="SSF53927">
    <property type="entry name" value="Cytidine deaminase-like"/>
    <property type="match status" value="1"/>
</dbReference>
<evidence type="ECO:0000256" key="5">
    <source>
        <dbReference type="ARBA" id="ARBA00022833"/>
    </source>
</evidence>
<accession>A0A8B9F344</accession>
<evidence type="ECO:0000313" key="7">
    <source>
        <dbReference type="Ensembl" id="ENSACOP00000001126.1"/>
    </source>
</evidence>
<organism evidence="7 8">
    <name type="scientific">Amazona collaria</name>
    <name type="common">yellow-billed parrot</name>
    <dbReference type="NCBI Taxonomy" id="241587"/>
    <lineage>
        <taxon>Eukaryota</taxon>
        <taxon>Metazoa</taxon>
        <taxon>Chordata</taxon>
        <taxon>Craniata</taxon>
        <taxon>Vertebrata</taxon>
        <taxon>Euteleostomi</taxon>
        <taxon>Archelosauria</taxon>
        <taxon>Archosauria</taxon>
        <taxon>Dinosauria</taxon>
        <taxon>Saurischia</taxon>
        <taxon>Theropoda</taxon>
        <taxon>Coelurosauria</taxon>
        <taxon>Aves</taxon>
        <taxon>Neognathae</taxon>
        <taxon>Neoaves</taxon>
        <taxon>Telluraves</taxon>
        <taxon>Australaves</taxon>
        <taxon>Psittaciformes</taxon>
        <taxon>Psittacidae</taxon>
        <taxon>Amazona</taxon>
    </lineage>
</organism>
<dbReference type="GO" id="GO:0008270">
    <property type="term" value="F:zinc ion binding"/>
    <property type="evidence" value="ECO:0007669"/>
    <property type="project" value="InterPro"/>
</dbReference>
<evidence type="ECO:0000256" key="4">
    <source>
        <dbReference type="ARBA" id="ARBA00022801"/>
    </source>
</evidence>
<keyword evidence="8" id="KW-1185">Reference proteome</keyword>
<reference evidence="7" key="2">
    <citation type="submission" date="2025-09" db="UniProtKB">
        <authorList>
            <consortium name="Ensembl"/>
        </authorList>
    </citation>
    <scope>IDENTIFICATION</scope>
</reference>
<name>A0A8B9F344_9PSIT</name>
<evidence type="ECO:0000259" key="6">
    <source>
        <dbReference type="PROSITE" id="PS51747"/>
    </source>
</evidence>
<evidence type="ECO:0000256" key="2">
    <source>
        <dbReference type="ARBA" id="ARBA00006576"/>
    </source>
</evidence>
<comment type="similarity">
    <text evidence="2">Belongs to the cytidine and deoxycytidylate deaminase family.</text>
</comment>
<dbReference type="Pfam" id="PF18750">
    <property type="entry name" value="SNAD4"/>
    <property type="match status" value="1"/>
</dbReference>